<evidence type="ECO:0000313" key="2">
    <source>
        <dbReference type="EMBL" id="RZC56724.1"/>
    </source>
</evidence>
<dbReference type="Gramene" id="RZC56724">
    <property type="protein sequence ID" value="RZC56724"/>
    <property type="gene ID" value="C5167_015568"/>
</dbReference>
<dbReference type="Proteomes" id="UP000316621">
    <property type="component" value="Chromosome 3"/>
</dbReference>
<dbReference type="EMBL" id="CM010717">
    <property type="protein sequence ID" value="RZC56724.1"/>
    <property type="molecule type" value="Genomic_DNA"/>
</dbReference>
<dbReference type="AlphaFoldDB" id="A0A4Y7J9R5"/>
<dbReference type="EMBL" id="CM010717">
    <property type="protein sequence ID" value="RZC56355.1"/>
    <property type="molecule type" value="Genomic_DNA"/>
</dbReference>
<evidence type="ECO:0000313" key="1">
    <source>
        <dbReference type="EMBL" id="RZC56355.1"/>
    </source>
</evidence>
<name>A0A4Y7J9R5_PAPSO</name>
<proteinExistence type="predicted"/>
<evidence type="ECO:0000313" key="3">
    <source>
        <dbReference type="Proteomes" id="UP000316621"/>
    </source>
</evidence>
<accession>A0A4Y7J9R5</accession>
<dbReference type="Gramene" id="RZC56355">
    <property type="protein sequence ID" value="RZC56355"/>
    <property type="gene ID" value="C5167_015210"/>
</dbReference>
<protein>
    <submittedName>
        <fullName evidence="1">Uncharacterized protein</fullName>
    </submittedName>
</protein>
<organism evidence="1 3">
    <name type="scientific">Papaver somniferum</name>
    <name type="common">Opium poppy</name>
    <dbReference type="NCBI Taxonomy" id="3469"/>
    <lineage>
        <taxon>Eukaryota</taxon>
        <taxon>Viridiplantae</taxon>
        <taxon>Streptophyta</taxon>
        <taxon>Embryophyta</taxon>
        <taxon>Tracheophyta</taxon>
        <taxon>Spermatophyta</taxon>
        <taxon>Magnoliopsida</taxon>
        <taxon>Ranunculales</taxon>
        <taxon>Papaveraceae</taxon>
        <taxon>Papaveroideae</taxon>
        <taxon>Papaver</taxon>
    </lineage>
</organism>
<keyword evidence="3" id="KW-1185">Reference proteome</keyword>
<sequence>MMFNDTDLVSHFSPFKNLASSASVGAWRNLASISDNFVGYAQLATGVDVVYMVCGKWMDEFQLILKY</sequence>
<reference evidence="1 3" key="1">
    <citation type="journal article" date="2018" name="Science">
        <title>The opium poppy genome and morphinan production.</title>
        <authorList>
            <person name="Guo L."/>
            <person name="Winzer T."/>
            <person name="Yang X."/>
            <person name="Li Y."/>
            <person name="Ning Z."/>
            <person name="He Z."/>
            <person name="Teodor R."/>
            <person name="Lu Y."/>
            <person name="Bowser T.A."/>
            <person name="Graham I.A."/>
            <person name="Ye K."/>
        </authorList>
    </citation>
    <scope>NUCLEOTIDE SEQUENCE [LARGE SCALE GENOMIC DNA]</scope>
    <source>
        <strain evidence="3">cv. HN1</strain>
        <tissue evidence="1">Leaves</tissue>
    </source>
</reference>
<gene>
    <name evidence="1" type="ORF">C5167_015210</name>
    <name evidence="2" type="ORF">C5167_015568</name>
</gene>